<dbReference type="Proteomes" id="UP000246077">
    <property type="component" value="Unassembled WGS sequence"/>
</dbReference>
<sequence>MTLTPVTAGIYDTKTVGTGKTVTVTGLTLTGPDAANYTLAS</sequence>
<dbReference type="AlphaFoldDB" id="A0A317DT27"/>
<dbReference type="EMBL" id="QGLF01000011">
    <property type="protein sequence ID" value="PWR17524.1"/>
    <property type="molecule type" value="Genomic_DNA"/>
</dbReference>
<proteinExistence type="predicted"/>
<accession>A0A317DT27</accession>
<gene>
    <name evidence="2" type="ORF">DKG75_22525</name>
</gene>
<evidence type="ECO:0000313" key="2">
    <source>
        <dbReference type="EMBL" id="PWR17524.1"/>
    </source>
</evidence>
<keyword evidence="3" id="KW-1185">Reference proteome</keyword>
<evidence type="ECO:0000259" key="1">
    <source>
        <dbReference type="Pfam" id="PF18657"/>
    </source>
</evidence>
<feature type="non-terminal residue" evidence="2">
    <location>
        <position position="41"/>
    </location>
</feature>
<dbReference type="InterPro" id="IPR041248">
    <property type="entry name" value="YDG"/>
</dbReference>
<protein>
    <submittedName>
        <fullName evidence="2">Hemagglutination protein</fullName>
    </submittedName>
</protein>
<organism evidence="2 3">
    <name type="scientific">Zavarzinia compransoris</name>
    <dbReference type="NCBI Taxonomy" id="1264899"/>
    <lineage>
        <taxon>Bacteria</taxon>
        <taxon>Pseudomonadati</taxon>
        <taxon>Pseudomonadota</taxon>
        <taxon>Alphaproteobacteria</taxon>
        <taxon>Rhodospirillales</taxon>
        <taxon>Zavarziniaceae</taxon>
        <taxon>Zavarzinia</taxon>
    </lineage>
</organism>
<dbReference type="Pfam" id="PF18657">
    <property type="entry name" value="YDG"/>
    <property type="match status" value="1"/>
</dbReference>
<name>A0A317DT27_9PROT</name>
<feature type="domain" description="YDG" evidence="1">
    <location>
        <begin position="6"/>
        <end position="40"/>
    </location>
</feature>
<reference evidence="3" key="1">
    <citation type="submission" date="2018-05" db="EMBL/GenBank/DDBJ databases">
        <title>Zavarzinia sp. HR-AS.</title>
        <authorList>
            <person name="Lee Y."/>
            <person name="Jeon C.O."/>
        </authorList>
    </citation>
    <scope>NUCLEOTIDE SEQUENCE [LARGE SCALE GENOMIC DNA]</scope>
    <source>
        <strain evidence="3">DSM 1231</strain>
    </source>
</reference>
<evidence type="ECO:0000313" key="3">
    <source>
        <dbReference type="Proteomes" id="UP000246077"/>
    </source>
</evidence>
<comment type="caution">
    <text evidence="2">The sequence shown here is derived from an EMBL/GenBank/DDBJ whole genome shotgun (WGS) entry which is preliminary data.</text>
</comment>